<dbReference type="SUPFAM" id="SSF48264">
    <property type="entry name" value="Cytochrome P450"/>
    <property type="match status" value="1"/>
</dbReference>
<evidence type="ECO:0000256" key="10">
    <source>
        <dbReference type="PIRSR" id="PIRSR602401-1"/>
    </source>
</evidence>
<keyword evidence="8 10" id="KW-0408">Iron</keyword>
<evidence type="ECO:0000256" key="6">
    <source>
        <dbReference type="ARBA" id="ARBA00022989"/>
    </source>
</evidence>
<dbReference type="CDD" id="cd11073">
    <property type="entry name" value="CYP76-like"/>
    <property type="match status" value="1"/>
</dbReference>
<evidence type="ECO:0000256" key="9">
    <source>
        <dbReference type="ARBA" id="ARBA00023033"/>
    </source>
</evidence>
<evidence type="ECO:0000256" key="4">
    <source>
        <dbReference type="ARBA" id="ARBA00022692"/>
    </source>
</evidence>
<keyword evidence="6" id="KW-0472">Membrane</keyword>
<accession>J3LE15</accession>
<dbReference type="GO" id="GO:0016705">
    <property type="term" value="F:oxidoreductase activity, acting on paired donors, with incorporation or reduction of molecular oxygen"/>
    <property type="evidence" value="ECO:0007669"/>
    <property type="project" value="InterPro"/>
</dbReference>
<feature type="binding site" description="axial binding residue" evidence="10">
    <location>
        <position position="374"/>
    </location>
    <ligand>
        <name>heme</name>
        <dbReference type="ChEBI" id="CHEBI:30413"/>
    </ligand>
    <ligandPart>
        <name>Fe</name>
        <dbReference type="ChEBI" id="CHEBI:18248"/>
    </ligandPart>
</feature>
<dbReference type="PRINTS" id="PR00385">
    <property type="entry name" value="P450"/>
</dbReference>
<evidence type="ECO:0000256" key="1">
    <source>
        <dbReference type="ARBA" id="ARBA00001971"/>
    </source>
</evidence>
<keyword evidence="7 11" id="KW-0560">Oxidoreductase</keyword>
<keyword evidence="3 10" id="KW-0349">Heme</keyword>
<comment type="similarity">
    <text evidence="2 11">Belongs to the cytochrome P450 family.</text>
</comment>
<dbReference type="STRING" id="4533.J3LE15"/>
<keyword evidence="4" id="KW-0812">Transmembrane</keyword>
<dbReference type="EnsemblPlants" id="OB02G28820.1">
    <property type="protein sequence ID" value="OB02G28820.1"/>
    <property type="gene ID" value="OB02G28820"/>
</dbReference>
<dbReference type="GO" id="GO:0020037">
    <property type="term" value="F:heme binding"/>
    <property type="evidence" value="ECO:0007669"/>
    <property type="project" value="InterPro"/>
</dbReference>
<evidence type="ECO:0000313" key="13">
    <source>
        <dbReference type="Proteomes" id="UP000006038"/>
    </source>
</evidence>
<protein>
    <recommendedName>
        <fullName evidence="14">Cytochrome P450</fullName>
    </recommendedName>
</protein>
<dbReference type="Gramene" id="OB02G28820.1">
    <property type="protein sequence ID" value="OB02G28820.1"/>
    <property type="gene ID" value="OB02G28820"/>
</dbReference>
<dbReference type="PANTHER" id="PTHR47950">
    <property type="entry name" value="CYTOCHROME P450, FAMILY 76, SUBFAMILY C, POLYPEPTIDE 5-RELATED"/>
    <property type="match status" value="1"/>
</dbReference>
<evidence type="ECO:0000256" key="5">
    <source>
        <dbReference type="ARBA" id="ARBA00022723"/>
    </source>
</evidence>
<evidence type="ECO:0000313" key="12">
    <source>
        <dbReference type="EnsemblPlants" id="OB02G28820.1"/>
    </source>
</evidence>
<dbReference type="Proteomes" id="UP000006038">
    <property type="component" value="Unassembled WGS sequence"/>
</dbReference>
<dbReference type="GO" id="GO:0005506">
    <property type="term" value="F:iron ion binding"/>
    <property type="evidence" value="ECO:0007669"/>
    <property type="project" value="InterPro"/>
</dbReference>
<dbReference type="HOGENOM" id="CLU_001570_4_2_1"/>
<dbReference type="InterPro" id="IPR017972">
    <property type="entry name" value="Cyt_P450_CS"/>
</dbReference>
<keyword evidence="9 11" id="KW-0503">Monooxygenase</keyword>
<dbReference type="InterPro" id="IPR036396">
    <property type="entry name" value="Cyt_P450_sf"/>
</dbReference>
<keyword evidence="5 10" id="KW-0479">Metal-binding</keyword>
<evidence type="ECO:0000256" key="7">
    <source>
        <dbReference type="ARBA" id="ARBA00023002"/>
    </source>
</evidence>
<evidence type="ECO:0000256" key="8">
    <source>
        <dbReference type="ARBA" id="ARBA00023004"/>
    </source>
</evidence>
<dbReference type="FunFam" id="1.10.630.10:FF:000126">
    <property type="entry name" value="Predicted protein"/>
    <property type="match status" value="1"/>
</dbReference>
<dbReference type="GO" id="GO:0004497">
    <property type="term" value="F:monooxygenase activity"/>
    <property type="evidence" value="ECO:0007669"/>
    <property type="project" value="UniProtKB-KW"/>
</dbReference>
<dbReference type="InterPro" id="IPR001128">
    <property type="entry name" value="Cyt_P450"/>
</dbReference>
<name>J3LE15_ORYBR</name>
<proteinExistence type="inferred from homology"/>
<dbReference type="OMA" id="DADYWID"/>
<evidence type="ECO:0000256" key="2">
    <source>
        <dbReference type="ARBA" id="ARBA00010617"/>
    </source>
</evidence>
<keyword evidence="6" id="KW-1133">Transmembrane helix</keyword>
<evidence type="ECO:0000256" key="3">
    <source>
        <dbReference type="ARBA" id="ARBA00022617"/>
    </source>
</evidence>
<dbReference type="Gene3D" id="1.10.630.10">
    <property type="entry name" value="Cytochrome P450"/>
    <property type="match status" value="1"/>
</dbReference>
<reference evidence="12" key="1">
    <citation type="submission" date="2013-04" db="UniProtKB">
        <authorList>
            <consortium name="EnsemblPlants"/>
        </authorList>
    </citation>
    <scope>IDENTIFICATION</scope>
</reference>
<sequence length="433" mass="48614">MTLKLGLATAVVVSSRDAARVAYTKHDRRHAARAIPDAFRANGFSERSLVFSPSSDPQWKHLRGINATHIFSPRGLAAVRAIRERKAREIVAYFRVHAGEEMVFRDVLHNGMLNLMSSCFFSVDMADVGSESALGLQHLIEGIVELVSKPNVSDFFPFLRQLDLQGLRRRTGRSLDRAFSILDDIIERRLDDSRDNPAGKHGDFLDALIELFDAGKLQRYHLNYLLLDVIAAGADAMSLTLDWVMAELLHNPSVMAKARAELMDVLGSKEAVEEPDTARLPYLLAVVKEAMRLHPVGPLLIPHFAVEDGMEIDGYAVPRGSSVIFNVWAIMRDPAVWERPGEFVPERFLERSPALDFRGREYEFLPFGSGRRLCPGVPLAERVVPFVLASLLREFEWRLPDGMSPEEMDMTERFSTVNMLATPLRTVPIIVRG</sequence>
<dbReference type="PROSITE" id="PS00086">
    <property type="entry name" value="CYTOCHROME_P450"/>
    <property type="match status" value="1"/>
</dbReference>
<keyword evidence="13" id="KW-1185">Reference proteome</keyword>
<dbReference type="AlphaFoldDB" id="J3LE15"/>
<organism evidence="12">
    <name type="scientific">Oryza brachyantha</name>
    <name type="common">malo sina</name>
    <dbReference type="NCBI Taxonomy" id="4533"/>
    <lineage>
        <taxon>Eukaryota</taxon>
        <taxon>Viridiplantae</taxon>
        <taxon>Streptophyta</taxon>
        <taxon>Embryophyta</taxon>
        <taxon>Tracheophyta</taxon>
        <taxon>Spermatophyta</taxon>
        <taxon>Magnoliopsida</taxon>
        <taxon>Liliopsida</taxon>
        <taxon>Poales</taxon>
        <taxon>Poaceae</taxon>
        <taxon>BOP clade</taxon>
        <taxon>Oryzoideae</taxon>
        <taxon>Oryzeae</taxon>
        <taxon>Oryzinae</taxon>
        <taxon>Oryza</taxon>
    </lineage>
</organism>
<dbReference type="PRINTS" id="PR00463">
    <property type="entry name" value="EP450I"/>
</dbReference>
<evidence type="ECO:0000256" key="11">
    <source>
        <dbReference type="RuleBase" id="RU000461"/>
    </source>
</evidence>
<comment type="cofactor">
    <cofactor evidence="1 10">
        <name>heme</name>
        <dbReference type="ChEBI" id="CHEBI:30413"/>
    </cofactor>
</comment>
<evidence type="ECO:0008006" key="14">
    <source>
        <dbReference type="Google" id="ProtNLM"/>
    </source>
</evidence>
<dbReference type="Pfam" id="PF00067">
    <property type="entry name" value="p450"/>
    <property type="match status" value="1"/>
</dbReference>
<dbReference type="eggNOG" id="KOG0156">
    <property type="taxonomic scope" value="Eukaryota"/>
</dbReference>
<dbReference type="PANTHER" id="PTHR47950:SF44">
    <property type="entry name" value="CYTOCHROME P450, FAMILY 76, SUBFAMILY C, POLYPEPTIDE 5-RELATED"/>
    <property type="match status" value="1"/>
</dbReference>
<dbReference type="InterPro" id="IPR002401">
    <property type="entry name" value="Cyt_P450_E_grp-I"/>
</dbReference>